<comment type="caution">
    <text evidence="11">The sequence shown here is derived from an EMBL/GenBank/DDBJ whole genome shotgun (WGS) entry which is preliminary data.</text>
</comment>
<dbReference type="InterPro" id="IPR045865">
    <property type="entry name" value="ACT-like_dom_sf"/>
</dbReference>
<dbReference type="EMBL" id="JRGF01000002">
    <property type="protein sequence ID" value="KHE42877.1"/>
    <property type="molecule type" value="Genomic_DNA"/>
</dbReference>
<evidence type="ECO:0000313" key="12">
    <source>
        <dbReference type="Proteomes" id="UP000030889"/>
    </source>
</evidence>
<comment type="pathway">
    <text evidence="9">Amino-acid biosynthesis; L-methionine biosynthesis via de novo pathway; L-homoserine from L-aspartate: step 1/3.</text>
</comment>
<dbReference type="InterPro" id="IPR036393">
    <property type="entry name" value="AceGlu_kinase-like_sf"/>
</dbReference>
<dbReference type="CDD" id="cd04912">
    <property type="entry name" value="ACT_AKiii-LysC-EC-like_1"/>
    <property type="match status" value="1"/>
</dbReference>
<dbReference type="SUPFAM" id="SSF53633">
    <property type="entry name" value="Carbamate kinase-like"/>
    <property type="match status" value="1"/>
</dbReference>
<comment type="pathway">
    <text evidence="9">Amino-acid biosynthesis; L-threonine biosynthesis; L-threonine from L-aspartate: step 1/5.</text>
</comment>
<dbReference type="InterPro" id="IPR001341">
    <property type="entry name" value="Asp_kinase"/>
</dbReference>
<keyword evidence="3 8" id="KW-0808">Transferase</keyword>
<organism evidence="11 12">
    <name type="scientific">Alistipes inops</name>
    <dbReference type="NCBI Taxonomy" id="1501391"/>
    <lineage>
        <taxon>Bacteria</taxon>
        <taxon>Pseudomonadati</taxon>
        <taxon>Bacteroidota</taxon>
        <taxon>Bacteroidia</taxon>
        <taxon>Bacteroidales</taxon>
        <taxon>Rikenellaceae</taxon>
        <taxon>Alistipes</taxon>
    </lineage>
</organism>
<evidence type="ECO:0000256" key="2">
    <source>
        <dbReference type="ARBA" id="ARBA00010122"/>
    </source>
</evidence>
<accession>A0ABR4YKV1</accession>
<gene>
    <name evidence="11" type="ORF">LG35_02475</name>
</gene>
<dbReference type="PROSITE" id="PS00324">
    <property type="entry name" value="ASPARTOKINASE"/>
    <property type="match status" value="1"/>
</dbReference>
<evidence type="ECO:0000256" key="3">
    <source>
        <dbReference type="ARBA" id="ARBA00022679"/>
    </source>
</evidence>
<evidence type="ECO:0000256" key="8">
    <source>
        <dbReference type="RuleBase" id="RU003448"/>
    </source>
</evidence>
<dbReference type="InterPro" id="IPR005260">
    <property type="entry name" value="Asp_kin_monofn"/>
</dbReference>
<keyword evidence="6" id="KW-0067">ATP-binding</keyword>
<dbReference type="Gene3D" id="3.30.70.260">
    <property type="match status" value="2"/>
</dbReference>
<dbReference type="InterPro" id="IPR001048">
    <property type="entry name" value="Asp/Glu/Uridylate_kinase"/>
</dbReference>
<dbReference type="Proteomes" id="UP000030889">
    <property type="component" value="Unassembled WGS sequence"/>
</dbReference>
<comment type="similarity">
    <text evidence="2 8">Belongs to the aspartokinase family.</text>
</comment>
<evidence type="ECO:0000256" key="7">
    <source>
        <dbReference type="ARBA" id="ARBA00047872"/>
    </source>
</evidence>
<sequence>MKVLKFGGTSVGSAANMRRVADIIVREGASVTVLSAMSGTTDTLQRIASFAAAGGCEEEIALLLAGLKRKYVRCAGELLSDGYADASAAVERTMERVAAEAAAYAGEVSQRTIIAQGELLTTALFTLYMKERGCRAELLHAPAFMYGGEVRVDGGVLRQSVADAARGVYYITQGFICTGPDGRLDNLGRGGSDYSAALIGAALGAGEVQIWTDIDGMHNNDPRYVEGTFPIRRMNFDEAAELAYFGAKILHPSTIQPCKDRGIPVLLKNSMAPDAPGTVISDAEVGGHVYRAVAAKDGITAVRIYSARMLMAYGFLRRVFEVFEKYRTPIDMITTSEVAVSLTVDSDCRLPEIIAELSELGTVEVDTGNSIVCIVGRLDHAEHGRAREIMEAAGDVPLKMISYGASHRSIALLTDTRNRTRLLRNLNDKLFGKDAE</sequence>
<dbReference type="Gene3D" id="1.20.120.1320">
    <property type="entry name" value="Aspartokinase, catalytic domain"/>
    <property type="match status" value="1"/>
</dbReference>
<dbReference type="InterPro" id="IPR018042">
    <property type="entry name" value="Aspartate_kinase_CS"/>
</dbReference>
<evidence type="ECO:0000256" key="6">
    <source>
        <dbReference type="ARBA" id="ARBA00022840"/>
    </source>
</evidence>
<keyword evidence="5 8" id="KW-0418">Kinase</keyword>
<dbReference type="InterPro" id="IPR042199">
    <property type="entry name" value="AsparK_Bifunc_asparK/hSer_DH"/>
</dbReference>
<dbReference type="NCBIfam" id="TIGR00657">
    <property type="entry name" value="asp_kinases"/>
    <property type="match status" value="1"/>
</dbReference>
<dbReference type="EC" id="2.7.2.4" evidence="8"/>
<comment type="pathway">
    <text evidence="1 9">Amino-acid biosynthesis; L-lysine biosynthesis via DAP pathway; (S)-tetrahydrodipicolinate from L-aspartate: step 1/4.</text>
</comment>
<keyword evidence="12" id="KW-1185">Reference proteome</keyword>
<dbReference type="PANTHER" id="PTHR21499">
    <property type="entry name" value="ASPARTATE KINASE"/>
    <property type="match status" value="1"/>
</dbReference>
<keyword evidence="9" id="KW-0028">Amino-acid biosynthesis</keyword>
<dbReference type="PANTHER" id="PTHR21499:SF59">
    <property type="entry name" value="ASPARTOKINASE"/>
    <property type="match status" value="1"/>
</dbReference>
<evidence type="ECO:0000256" key="9">
    <source>
        <dbReference type="RuleBase" id="RU004249"/>
    </source>
</evidence>
<evidence type="ECO:0000259" key="10">
    <source>
        <dbReference type="Pfam" id="PF00696"/>
    </source>
</evidence>
<dbReference type="Gene3D" id="3.40.1160.10">
    <property type="entry name" value="Acetylglutamate kinase-like"/>
    <property type="match status" value="1"/>
</dbReference>
<feature type="domain" description="Aspartate/glutamate/uridylate kinase" evidence="10">
    <location>
        <begin position="2"/>
        <end position="269"/>
    </location>
</feature>
<comment type="catalytic activity">
    <reaction evidence="7 8">
        <text>L-aspartate + ATP = 4-phospho-L-aspartate + ADP</text>
        <dbReference type="Rhea" id="RHEA:23776"/>
        <dbReference type="ChEBI" id="CHEBI:29991"/>
        <dbReference type="ChEBI" id="CHEBI:30616"/>
        <dbReference type="ChEBI" id="CHEBI:57535"/>
        <dbReference type="ChEBI" id="CHEBI:456216"/>
        <dbReference type="EC" id="2.7.2.4"/>
    </reaction>
</comment>
<keyword evidence="4" id="KW-0547">Nucleotide-binding</keyword>
<reference evidence="11 12" key="1">
    <citation type="submission" date="2014-09" db="EMBL/GenBank/DDBJ databases">
        <title>Alistipes sp. 627, sp. nov., a novel member of the family Rikenellaceae isolated from human faeces.</title>
        <authorList>
            <person name="Shkoporov A.N."/>
            <person name="Chaplin A.V."/>
            <person name="Motuzova O.V."/>
            <person name="Kafarskaia L.I."/>
            <person name="Khokhlova E.V."/>
            <person name="Efimov B.A."/>
        </authorList>
    </citation>
    <scope>NUCLEOTIDE SEQUENCE [LARGE SCALE GENOMIC DNA]</scope>
    <source>
        <strain evidence="11 12">627</strain>
    </source>
</reference>
<protein>
    <recommendedName>
        <fullName evidence="8">Aspartokinase</fullName>
        <ecNumber evidence="8">2.7.2.4</ecNumber>
    </recommendedName>
</protein>
<evidence type="ECO:0000313" key="11">
    <source>
        <dbReference type="EMBL" id="KHE42877.1"/>
    </source>
</evidence>
<evidence type="ECO:0000256" key="1">
    <source>
        <dbReference type="ARBA" id="ARBA00004766"/>
    </source>
</evidence>
<proteinExistence type="inferred from homology"/>
<dbReference type="SUPFAM" id="SSF55021">
    <property type="entry name" value="ACT-like"/>
    <property type="match status" value="1"/>
</dbReference>
<evidence type="ECO:0000256" key="4">
    <source>
        <dbReference type="ARBA" id="ARBA00022741"/>
    </source>
</evidence>
<name>A0ABR4YKV1_9BACT</name>
<evidence type="ECO:0000256" key="5">
    <source>
        <dbReference type="ARBA" id="ARBA00022777"/>
    </source>
</evidence>
<dbReference type="PIRSF" id="PIRSF000726">
    <property type="entry name" value="Asp_kin"/>
    <property type="match status" value="1"/>
</dbReference>
<dbReference type="Pfam" id="PF00696">
    <property type="entry name" value="AA_kinase"/>
    <property type="match status" value="1"/>
</dbReference>